<feature type="domain" description="Rhodanese" evidence="1">
    <location>
        <begin position="99"/>
        <end position="186"/>
    </location>
</feature>
<proteinExistence type="predicted"/>
<name>A0A507CSG9_9FUNG</name>
<dbReference type="PROSITE" id="PS50206">
    <property type="entry name" value="RHODANESE_3"/>
    <property type="match status" value="1"/>
</dbReference>
<dbReference type="CDD" id="cd00158">
    <property type="entry name" value="RHOD"/>
    <property type="match status" value="1"/>
</dbReference>
<dbReference type="Gene3D" id="3.40.250.10">
    <property type="entry name" value="Rhodanese-like domain"/>
    <property type="match status" value="1"/>
</dbReference>
<accession>A0A507CSG9</accession>
<evidence type="ECO:0000313" key="3">
    <source>
        <dbReference type="Proteomes" id="UP000317494"/>
    </source>
</evidence>
<dbReference type="VEuPathDB" id="FungiDB:SeMB42_g05280"/>
<comment type="caution">
    <text evidence="2">The sequence shown here is derived from an EMBL/GenBank/DDBJ whole genome shotgun (WGS) entry which is preliminary data.</text>
</comment>
<protein>
    <recommendedName>
        <fullName evidence="1">Rhodanese domain-containing protein</fullName>
    </recommendedName>
</protein>
<dbReference type="Pfam" id="PF00581">
    <property type="entry name" value="Rhodanese"/>
    <property type="match status" value="1"/>
</dbReference>
<dbReference type="SUPFAM" id="SSF52821">
    <property type="entry name" value="Rhodanese/Cell cycle control phosphatase"/>
    <property type="match status" value="1"/>
</dbReference>
<dbReference type="EMBL" id="QEAN01000245">
    <property type="protein sequence ID" value="TPX42096.1"/>
    <property type="molecule type" value="Genomic_DNA"/>
</dbReference>
<sequence>MCAWQYQPNAIMLAQPASSVRETSSNARDFVQPFTPEVRAAVQGSLTNLPLPDKIMEALQINKSALEGNQIHLPTCAQLASVRQIDPSELKSMVSAPSPPQTPLVIDVREPSEFSSAGEGACVPGSINIPVKQLASRIGEIESRKTDPVVCVCRSGARSNTAASILIGSQFVNVYSLKGGVLAYNKA</sequence>
<organism evidence="2 3">
    <name type="scientific">Synchytrium endobioticum</name>
    <dbReference type="NCBI Taxonomy" id="286115"/>
    <lineage>
        <taxon>Eukaryota</taxon>
        <taxon>Fungi</taxon>
        <taxon>Fungi incertae sedis</taxon>
        <taxon>Chytridiomycota</taxon>
        <taxon>Chytridiomycota incertae sedis</taxon>
        <taxon>Chytridiomycetes</taxon>
        <taxon>Synchytriales</taxon>
        <taxon>Synchytriaceae</taxon>
        <taxon>Synchytrium</taxon>
    </lineage>
</organism>
<evidence type="ECO:0000313" key="2">
    <source>
        <dbReference type="EMBL" id="TPX42096.1"/>
    </source>
</evidence>
<dbReference type="AlphaFoldDB" id="A0A507CSG9"/>
<dbReference type="InterPro" id="IPR050229">
    <property type="entry name" value="GlpE_sulfurtransferase"/>
</dbReference>
<dbReference type="SMART" id="SM00450">
    <property type="entry name" value="RHOD"/>
    <property type="match status" value="1"/>
</dbReference>
<dbReference type="InterPro" id="IPR001763">
    <property type="entry name" value="Rhodanese-like_dom"/>
</dbReference>
<dbReference type="PANTHER" id="PTHR43031">
    <property type="entry name" value="FAD-DEPENDENT OXIDOREDUCTASE"/>
    <property type="match status" value="1"/>
</dbReference>
<keyword evidence="3" id="KW-1185">Reference proteome</keyword>
<dbReference type="PANTHER" id="PTHR43031:SF1">
    <property type="entry name" value="PYRIDINE NUCLEOTIDE-DISULPHIDE OXIDOREDUCTASE"/>
    <property type="match status" value="1"/>
</dbReference>
<dbReference type="Proteomes" id="UP000317494">
    <property type="component" value="Unassembled WGS sequence"/>
</dbReference>
<gene>
    <name evidence="2" type="ORF">SeMB42_g05280</name>
</gene>
<reference evidence="2 3" key="1">
    <citation type="journal article" date="2019" name="Sci. Rep.">
        <title>Comparative genomics of chytrid fungi reveal insights into the obligate biotrophic and pathogenic lifestyle of Synchytrium endobioticum.</title>
        <authorList>
            <person name="van de Vossenberg B.T.L.H."/>
            <person name="Warris S."/>
            <person name="Nguyen H.D.T."/>
            <person name="van Gent-Pelzer M.P.E."/>
            <person name="Joly D.L."/>
            <person name="van de Geest H.C."/>
            <person name="Bonants P.J.M."/>
            <person name="Smith D.S."/>
            <person name="Levesque C.A."/>
            <person name="van der Lee T.A.J."/>
        </authorList>
    </citation>
    <scope>NUCLEOTIDE SEQUENCE [LARGE SCALE GENOMIC DNA]</scope>
    <source>
        <strain evidence="2 3">MB42</strain>
    </source>
</reference>
<evidence type="ECO:0000259" key="1">
    <source>
        <dbReference type="PROSITE" id="PS50206"/>
    </source>
</evidence>
<dbReference type="InterPro" id="IPR036873">
    <property type="entry name" value="Rhodanese-like_dom_sf"/>
</dbReference>